<dbReference type="InterPro" id="IPR001251">
    <property type="entry name" value="CRAL-TRIO_dom"/>
</dbReference>
<evidence type="ECO:0000259" key="2">
    <source>
        <dbReference type="PROSITE" id="PS50191"/>
    </source>
</evidence>
<name>A0ABQ7S9K6_9ACAR</name>
<sequence length="462" mass="52903">MLVPTSNTSGNVKNAKSNGKQKINIKRKDQHQQQRQKQLNVDDDTSYLLEREDTNNNNNNSNNNNNDSNNNNNDNANNNHLDNQCDENDNTDSARMQELIGKIRYKFLEKNYLLDLLSLAHKQKDNSNRIDLSQYKQYDYSIEDVMNLINDDTLIRCHIGQPPNNDNNNCSTNLSHTINIDDCVKAIDETLKWRKSIQLDRLSDESFPLEFYQMNGLFVQGTDKHRLPVMYMRAQAHRKWSPKLDEMFKKFVAYQIERVTRANASNGGAFTICFDCRGSNYACLDIEFLRYLSRLLVQYYPSACRYAVVVELPWIFRSVWKLVRTWLPPEAQESVKFVPLKQLHEIIDQENLPTCMLAADAQATPTTKQSSKSCDNSIASNDTIGNKNNRKITGALGERTTNVVDSIKANANYQCTNSSTQWTWTVPNGCRSMIDIGPEIGITQSELNAFMDHVNRLSSLNA</sequence>
<dbReference type="EMBL" id="JAIFTH010000232">
    <property type="protein sequence ID" value="KAG9510104.1"/>
    <property type="molecule type" value="Genomic_DNA"/>
</dbReference>
<protein>
    <submittedName>
        <fullName evidence="3">Motile sperm domain-containing protein 2</fullName>
    </submittedName>
</protein>
<accession>A0ABQ7S9K6</accession>
<evidence type="ECO:0000313" key="3">
    <source>
        <dbReference type="EMBL" id="KAG9510104.1"/>
    </source>
</evidence>
<evidence type="ECO:0000313" key="4">
    <source>
        <dbReference type="Proteomes" id="UP000825002"/>
    </source>
</evidence>
<dbReference type="Gene3D" id="3.40.525.10">
    <property type="entry name" value="CRAL-TRIO lipid binding domain"/>
    <property type="match status" value="1"/>
</dbReference>
<feature type="compositionally biased region" description="Low complexity" evidence="1">
    <location>
        <begin position="55"/>
        <end position="79"/>
    </location>
</feature>
<dbReference type="PANTHER" id="PTHR46384">
    <property type="entry name" value="MOTILE SPERM DOMAIN-CONTAINING PROTEIN 2"/>
    <property type="match status" value="1"/>
</dbReference>
<reference evidence="3 4" key="1">
    <citation type="submission" date="2020-10" db="EMBL/GenBank/DDBJ databases">
        <authorList>
            <person name="Klimov P.B."/>
            <person name="Dyachkov S.M."/>
            <person name="Chetverikov P.E."/>
        </authorList>
    </citation>
    <scope>NUCLEOTIDE SEQUENCE [LARGE SCALE GENOMIC DNA]</scope>
    <source>
        <strain evidence="3">BMOC 18-1129-001#AD2665</strain>
        <tissue evidence="3">Entire mites</tissue>
    </source>
</reference>
<dbReference type="CDD" id="cd00170">
    <property type="entry name" value="SEC14"/>
    <property type="match status" value="1"/>
</dbReference>
<dbReference type="InterPro" id="IPR036865">
    <property type="entry name" value="CRAL-TRIO_dom_sf"/>
</dbReference>
<dbReference type="SMART" id="SM00516">
    <property type="entry name" value="SEC14"/>
    <property type="match status" value="1"/>
</dbReference>
<evidence type="ECO:0000256" key="1">
    <source>
        <dbReference type="SAM" id="MobiDB-lite"/>
    </source>
</evidence>
<gene>
    <name evidence="3" type="primary">Mospd2</name>
    <name evidence="3" type="ORF">GZH46_01360</name>
</gene>
<dbReference type="PROSITE" id="PS50191">
    <property type="entry name" value="CRAL_TRIO"/>
    <property type="match status" value="1"/>
</dbReference>
<keyword evidence="4" id="KW-1185">Reference proteome</keyword>
<feature type="compositionally biased region" description="Polar residues" evidence="1">
    <location>
        <begin position="1"/>
        <end position="21"/>
    </location>
</feature>
<dbReference type="Proteomes" id="UP000825002">
    <property type="component" value="Unassembled WGS sequence"/>
</dbReference>
<comment type="caution">
    <text evidence="3">The sequence shown here is derived from an EMBL/GenBank/DDBJ whole genome shotgun (WGS) entry which is preliminary data.</text>
</comment>
<dbReference type="SUPFAM" id="SSF52087">
    <property type="entry name" value="CRAL/TRIO domain"/>
    <property type="match status" value="1"/>
</dbReference>
<organism evidence="3 4">
    <name type="scientific">Fragariocoptes setiger</name>
    <dbReference type="NCBI Taxonomy" id="1670756"/>
    <lineage>
        <taxon>Eukaryota</taxon>
        <taxon>Metazoa</taxon>
        <taxon>Ecdysozoa</taxon>
        <taxon>Arthropoda</taxon>
        <taxon>Chelicerata</taxon>
        <taxon>Arachnida</taxon>
        <taxon>Acari</taxon>
        <taxon>Acariformes</taxon>
        <taxon>Trombidiformes</taxon>
        <taxon>Prostigmata</taxon>
        <taxon>Eupodina</taxon>
        <taxon>Eriophyoidea</taxon>
        <taxon>Phytoptidae</taxon>
        <taxon>Fragariocoptes</taxon>
    </lineage>
</organism>
<dbReference type="InterPro" id="IPR053012">
    <property type="entry name" value="ER-organelle_contact"/>
</dbReference>
<dbReference type="PANTHER" id="PTHR46384:SF1">
    <property type="entry name" value="MOTILE SPERM DOMAIN-CONTAINING PROTEIN 2"/>
    <property type="match status" value="1"/>
</dbReference>
<dbReference type="Pfam" id="PF00650">
    <property type="entry name" value="CRAL_TRIO"/>
    <property type="match status" value="1"/>
</dbReference>
<feature type="region of interest" description="Disordered" evidence="1">
    <location>
        <begin position="1"/>
        <end position="90"/>
    </location>
</feature>
<feature type="domain" description="CRAL-TRIO" evidence="2">
    <location>
        <begin position="205"/>
        <end position="364"/>
    </location>
</feature>
<proteinExistence type="predicted"/>